<accession>H6X486</accession>
<reference evidence="1 2" key="1">
    <citation type="journal article" date="2012" name="J. Virol.">
        <title>Genome of Klebsiella sp.-Infecting Bacteriophage vB_KleM_RaK2.</title>
        <authorList>
            <person name="Simoliunas E."/>
            <person name="Kaliniene L."/>
            <person name="Truncaite L."/>
            <person name="Klausa V."/>
            <person name="Zajanckauskaite A."/>
            <person name="Meskys R."/>
        </authorList>
    </citation>
    <scope>NUCLEOTIDE SEQUENCE [LARGE SCALE GENOMIC DNA]</scope>
</reference>
<protein>
    <submittedName>
        <fullName evidence="1">Uncharacterized protein</fullName>
    </submittedName>
</protein>
<gene>
    <name evidence="1" type="ORF">RaK2_00279</name>
</gene>
<dbReference type="EMBL" id="JQ513383">
    <property type="protein sequence ID" value="AFA44552.1"/>
    <property type="molecule type" value="Genomic_DNA"/>
</dbReference>
<keyword evidence="2" id="KW-1185">Reference proteome</keyword>
<organism evidence="1 2">
    <name type="scientific">Klebsiella phage vB_KleM_RaK2</name>
    <dbReference type="NCBI Taxonomy" id="1147094"/>
    <lineage>
        <taxon>Viruses</taxon>
        <taxon>Duplodnaviria</taxon>
        <taxon>Heunggongvirae</taxon>
        <taxon>Uroviricota</taxon>
        <taxon>Caudoviricetes</taxon>
        <taxon>Alcyoneusvirus</taxon>
        <taxon>Alcyoneusvirus RaK2</taxon>
    </lineage>
</organism>
<dbReference type="Proteomes" id="UP000007524">
    <property type="component" value="Segment"/>
</dbReference>
<dbReference type="KEGG" id="vg:14012867"/>
<dbReference type="RefSeq" id="YP_007007434.1">
    <property type="nucleotide sequence ID" value="NC_019526.1"/>
</dbReference>
<dbReference type="GeneID" id="14012867"/>
<evidence type="ECO:0000313" key="2">
    <source>
        <dbReference type="Proteomes" id="UP000007524"/>
    </source>
</evidence>
<name>H6X486_9CAUD</name>
<proteinExistence type="predicted"/>
<evidence type="ECO:0000313" key="1">
    <source>
        <dbReference type="EMBL" id="AFA44552.1"/>
    </source>
</evidence>
<sequence length="140" mass="15631">MSNCPHCNKELKIDSCVYNNVETYGKSALATSKCCGRAVVVSRVVNFGISAYNGERTEDDWGNSILPKSNVPQSNINDELAINVVELLKSDRRYEALEVIRSIKNPLTAGWLVQEVLNELNVPSRTQTKNWLINALYNGK</sequence>